<dbReference type="PANTHER" id="PTHR12174">
    <property type="entry name" value="SIGNAL PEPTIDE PEPTIDASE"/>
    <property type="match status" value="1"/>
</dbReference>
<dbReference type="SMART" id="SM00730">
    <property type="entry name" value="PSN"/>
    <property type="match status" value="1"/>
</dbReference>
<dbReference type="EMBL" id="CAJJDM010000002">
    <property type="protein sequence ID" value="CAD8043780.1"/>
    <property type="molecule type" value="Genomic_DNA"/>
</dbReference>
<dbReference type="GO" id="GO:0006465">
    <property type="term" value="P:signal peptide processing"/>
    <property type="evidence" value="ECO:0007669"/>
    <property type="project" value="TreeGrafter"/>
</dbReference>
<feature type="transmembrane region" description="Helical" evidence="9">
    <location>
        <begin position="312"/>
        <end position="334"/>
    </location>
</feature>
<comment type="subcellular location">
    <subcellularLocation>
        <location evidence="1">Endoplasmic reticulum membrane</location>
        <topology evidence="1">Multi-pass membrane protein</topology>
    </subcellularLocation>
</comment>
<evidence type="ECO:0000256" key="5">
    <source>
        <dbReference type="ARBA" id="ARBA00022824"/>
    </source>
</evidence>
<dbReference type="GO" id="GO:0098554">
    <property type="term" value="C:cytoplasmic side of endoplasmic reticulum membrane"/>
    <property type="evidence" value="ECO:0007669"/>
    <property type="project" value="TreeGrafter"/>
</dbReference>
<dbReference type="GO" id="GO:0033619">
    <property type="term" value="P:membrane protein proteolysis"/>
    <property type="evidence" value="ECO:0007669"/>
    <property type="project" value="TreeGrafter"/>
</dbReference>
<gene>
    <name evidence="10" type="ORF">PPRIM_AZ9-3.1.T0050434</name>
</gene>
<evidence type="ECO:0000256" key="4">
    <source>
        <dbReference type="ARBA" id="ARBA00022801"/>
    </source>
</evidence>
<feature type="transmembrane region" description="Helical" evidence="9">
    <location>
        <begin position="173"/>
        <end position="191"/>
    </location>
</feature>
<evidence type="ECO:0000256" key="6">
    <source>
        <dbReference type="ARBA" id="ARBA00022989"/>
    </source>
</evidence>
<dbReference type="PANTHER" id="PTHR12174:SF23">
    <property type="entry name" value="MINOR HISTOCOMPATIBILITY ANTIGEN H13"/>
    <property type="match status" value="1"/>
</dbReference>
<protein>
    <recommendedName>
        <fullName evidence="12">Signal peptide peptidase</fullName>
    </recommendedName>
</protein>
<dbReference type="OMA" id="FLYDIWW"/>
<evidence type="ECO:0000256" key="9">
    <source>
        <dbReference type="SAM" id="Phobius"/>
    </source>
</evidence>
<proteinExistence type="inferred from homology"/>
<feature type="transmembrane region" description="Helical" evidence="9">
    <location>
        <begin position="272"/>
        <end position="291"/>
    </location>
</feature>
<dbReference type="InterPro" id="IPR006639">
    <property type="entry name" value="Preselin/SPP"/>
</dbReference>
<dbReference type="InterPro" id="IPR007369">
    <property type="entry name" value="Peptidase_A22B_SPP"/>
</dbReference>
<feature type="transmembrane region" description="Helical" evidence="9">
    <location>
        <begin position="18"/>
        <end position="35"/>
    </location>
</feature>
<evidence type="ECO:0000256" key="7">
    <source>
        <dbReference type="ARBA" id="ARBA00023136"/>
    </source>
</evidence>
<keyword evidence="5" id="KW-0256">Endoplasmic reticulum</keyword>
<evidence type="ECO:0000256" key="1">
    <source>
        <dbReference type="ARBA" id="ARBA00004477"/>
    </source>
</evidence>
<keyword evidence="8" id="KW-0175">Coiled coil</keyword>
<dbReference type="GO" id="GO:0042500">
    <property type="term" value="F:aspartic endopeptidase activity, intramembrane cleaving"/>
    <property type="evidence" value="ECO:0007669"/>
    <property type="project" value="InterPro"/>
</dbReference>
<feature type="coiled-coil region" evidence="8">
    <location>
        <begin position="57"/>
        <end position="88"/>
    </location>
</feature>
<keyword evidence="7 9" id="KW-0472">Membrane</keyword>
<accession>A0A8S1JT25</accession>
<feature type="transmembrane region" description="Helical" evidence="9">
    <location>
        <begin position="87"/>
        <end position="105"/>
    </location>
</feature>
<keyword evidence="3 9" id="KW-0812">Transmembrane</keyword>
<dbReference type="AlphaFoldDB" id="A0A8S1JT25"/>
<dbReference type="GO" id="GO:0098553">
    <property type="term" value="C:lumenal side of endoplasmic reticulum membrane"/>
    <property type="evidence" value="ECO:0007669"/>
    <property type="project" value="TreeGrafter"/>
</dbReference>
<name>A0A8S1JT25_PARPR</name>
<dbReference type="Proteomes" id="UP000688137">
    <property type="component" value="Unassembled WGS sequence"/>
</dbReference>
<evidence type="ECO:0000313" key="11">
    <source>
        <dbReference type="Proteomes" id="UP000688137"/>
    </source>
</evidence>
<comment type="caution">
    <text evidence="10">The sequence shown here is derived from an EMBL/GenBank/DDBJ whole genome shotgun (WGS) entry which is preliminary data.</text>
</comment>
<evidence type="ECO:0000313" key="10">
    <source>
        <dbReference type="EMBL" id="CAD8043780.1"/>
    </source>
</evidence>
<keyword evidence="6 9" id="KW-1133">Transmembrane helix</keyword>
<evidence type="ECO:0000256" key="8">
    <source>
        <dbReference type="SAM" id="Coils"/>
    </source>
</evidence>
<keyword evidence="11" id="KW-1185">Reference proteome</keyword>
<evidence type="ECO:0000256" key="2">
    <source>
        <dbReference type="ARBA" id="ARBA00006859"/>
    </source>
</evidence>
<evidence type="ECO:0008006" key="12">
    <source>
        <dbReference type="Google" id="ProtNLM"/>
    </source>
</evidence>
<comment type="similarity">
    <text evidence="2">Belongs to the peptidase A22B family.</text>
</comment>
<sequence>MAPTQEFKPLTHFLRPQYVYLSLASLVFIHVLTLITEVPAGVQLVVQSLACLYIGSMATSKIKLNKQNNKLEKEEKQQEDKMTQKDALQFPIYLSAYLFGLYLLLKYLDEAILKTAITLFFSAVGVLCLMGIIEDAIERLFPIEYSTKIVIDKKINLNLILTSKDIDIKLTKLNFISLLISMLPLGIYLGSKNWICNNLFGIAFTVSGVANFTVIPNFKIAYLMLWGLFFYDIFWVYGTDVMVTVAKSIDAPIKLQFPFTALDDDGNPFTKYSILGLGDIVVPGIFVGMCLKYDVDRQIENVKKISEINITYFSWCFVGYAIGIVTTLAVMILSGHAQPALLFLVPGCTLSVLIKAYLDKSLPQFWAYEAEPEKSDVQTSSNTEPIKNK</sequence>
<feature type="transmembrane region" description="Helical" evidence="9">
    <location>
        <begin position="111"/>
        <end position="133"/>
    </location>
</feature>
<reference evidence="10" key="1">
    <citation type="submission" date="2021-01" db="EMBL/GenBank/DDBJ databases">
        <authorList>
            <consortium name="Genoscope - CEA"/>
            <person name="William W."/>
        </authorList>
    </citation>
    <scope>NUCLEOTIDE SEQUENCE</scope>
</reference>
<organism evidence="10 11">
    <name type="scientific">Paramecium primaurelia</name>
    <dbReference type="NCBI Taxonomy" id="5886"/>
    <lineage>
        <taxon>Eukaryota</taxon>
        <taxon>Sar</taxon>
        <taxon>Alveolata</taxon>
        <taxon>Ciliophora</taxon>
        <taxon>Intramacronucleata</taxon>
        <taxon>Oligohymenophorea</taxon>
        <taxon>Peniculida</taxon>
        <taxon>Parameciidae</taxon>
        <taxon>Paramecium</taxon>
    </lineage>
</organism>
<evidence type="ECO:0000256" key="3">
    <source>
        <dbReference type="ARBA" id="ARBA00022692"/>
    </source>
</evidence>
<feature type="transmembrane region" description="Helical" evidence="9">
    <location>
        <begin position="340"/>
        <end position="358"/>
    </location>
</feature>
<dbReference type="Pfam" id="PF04258">
    <property type="entry name" value="Peptidase_A22B"/>
    <property type="match status" value="1"/>
</dbReference>
<keyword evidence="4" id="KW-0378">Hydrolase</keyword>